<proteinExistence type="predicted"/>
<name>A0A1B8TQT1_9FLAO</name>
<comment type="caution">
    <text evidence="2">The sequence shown here is derived from an EMBL/GenBank/DDBJ whole genome shotgun (WGS) entry which is preliminary data.</text>
</comment>
<feature type="transmembrane region" description="Helical" evidence="1">
    <location>
        <begin position="52"/>
        <end position="74"/>
    </location>
</feature>
<dbReference type="OrthoDB" id="1201989at2"/>
<reference evidence="3" key="1">
    <citation type="submission" date="2016-02" db="EMBL/GenBank/DDBJ databases">
        <authorList>
            <person name="Shin S.-K."/>
            <person name="Yi H."/>
            <person name="Kim E."/>
        </authorList>
    </citation>
    <scope>NUCLEOTIDE SEQUENCE [LARGE SCALE GENOMIC DNA]</scope>
    <source>
        <strain evidence="3">LPB0003</strain>
    </source>
</reference>
<keyword evidence="1" id="KW-0472">Membrane</keyword>
<feature type="transmembrane region" description="Helical" evidence="1">
    <location>
        <begin position="145"/>
        <end position="167"/>
    </location>
</feature>
<keyword evidence="3" id="KW-1185">Reference proteome</keyword>
<dbReference type="KEGG" id="pob:LPB03_15240"/>
<protein>
    <submittedName>
        <fullName evidence="2">Uncharacterized protein</fullName>
    </submittedName>
</protein>
<organism evidence="2 3">
    <name type="scientific">Polaribacter vadi</name>
    <dbReference type="NCBI Taxonomy" id="1774273"/>
    <lineage>
        <taxon>Bacteria</taxon>
        <taxon>Pseudomonadati</taxon>
        <taxon>Bacteroidota</taxon>
        <taxon>Flavobacteriia</taxon>
        <taxon>Flavobacteriales</taxon>
        <taxon>Flavobacteriaceae</taxon>
    </lineage>
</organism>
<keyword evidence="1" id="KW-0812">Transmembrane</keyword>
<keyword evidence="1" id="KW-1133">Transmembrane helix</keyword>
<gene>
    <name evidence="2" type="ORF">LPB3_14065</name>
</gene>
<feature type="transmembrane region" description="Helical" evidence="1">
    <location>
        <begin position="12"/>
        <end position="32"/>
    </location>
</feature>
<dbReference type="AlphaFoldDB" id="A0A1B8TQT1"/>
<evidence type="ECO:0000313" key="2">
    <source>
        <dbReference type="EMBL" id="OBY61914.1"/>
    </source>
</evidence>
<dbReference type="RefSeq" id="WP_065320270.1">
    <property type="nucleotide sequence ID" value="NZ_CAXBLX010000013.1"/>
</dbReference>
<feature type="transmembrane region" description="Helical" evidence="1">
    <location>
        <begin position="94"/>
        <end position="115"/>
    </location>
</feature>
<dbReference type="Proteomes" id="UP000092584">
    <property type="component" value="Unassembled WGS sequence"/>
</dbReference>
<dbReference type="EMBL" id="LSFM01000025">
    <property type="protein sequence ID" value="OBY61914.1"/>
    <property type="molecule type" value="Genomic_DNA"/>
</dbReference>
<sequence>MKTDNTSQLNFSLVGFTSIQIGIYILLAAFAIETLLLDFLDADTLGLSSEINLVIAITTITFFTVLFSFFALFFKGKRNAKQQQLQLWNKKSVATFWIILISFLSIYGILFFVYTQNLEDFITPTFLLFYGLLLFAFHKKERKNLLIISGICLLFSIICFTIPTYWYSSLVILGVAHITYGVVNR</sequence>
<evidence type="ECO:0000313" key="3">
    <source>
        <dbReference type="Proteomes" id="UP000092584"/>
    </source>
</evidence>
<feature type="transmembrane region" description="Helical" evidence="1">
    <location>
        <begin position="121"/>
        <end position="138"/>
    </location>
</feature>
<accession>A0A1B8TQT1</accession>
<evidence type="ECO:0000256" key="1">
    <source>
        <dbReference type="SAM" id="Phobius"/>
    </source>
</evidence>